<feature type="domain" description="ABC transporter" evidence="9">
    <location>
        <begin position="802"/>
        <end position="1068"/>
    </location>
</feature>
<evidence type="ECO:0000313" key="10">
    <source>
        <dbReference type="EMBL" id="CDP15209.1"/>
    </source>
</evidence>
<dbReference type="EMBL" id="HG739180">
    <property type="protein sequence ID" value="CDP15209.1"/>
    <property type="molecule type" value="Genomic_DNA"/>
</dbReference>
<dbReference type="OMA" id="HWANVSF"/>
<feature type="transmembrane region" description="Helical" evidence="8">
    <location>
        <begin position="1163"/>
        <end position="1183"/>
    </location>
</feature>
<keyword evidence="4" id="KW-0547">Nucleotide-binding</keyword>
<dbReference type="PANTHER" id="PTHR19241">
    <property type="entry name" value="ATP-BINDING CASSETTE TRANSPORTER"/>
    <property type="match status" value="1"/>
</dbReference>
<feature type="transmembrane region" description="Helical" evidence="8">
    <location>
        <begin position="491"/>
        <end position="510"/>
    </location>
</feature>
<dbReference type="PROSITE" id="PS50893">
    <property type="entry name" value="ABC_TRANSPORTER_2"/>
    <property type="match status" value="2"/>
</dbReference>
<dbReference type="PhylomeDB" id="A0A068V403"/>
<keyword evidence="7 8" id="KW-0472">Membrane</keyword>
<keyword evidence="11" id="KW-1185">Reference proteome</keyword>
<accession>A0A068V403</accession>
<keyword evidence="3 8" id="KW-0812">Transmembrane</keyword>
<proteinExistence type="predicted"/>
<dbReference type="GO" id="GO:0016887">
    <property type="term" value="F:ATP hydrolysis activity"/>
    <property type="evidence" value="ECO:0007669"/>
    <property type="project" value="InterPro"/>
</dbReference>
<gene>
    <name evidence="10" type="ORF">GSCOC_T00042834001</name>
</gene>
<evidence type="ECO:0000256" key="7">
    <source>
        <dbReference type="ARBA" id="ARBA00023136"/>
    </source>
</evidence>
<evidence type="ECO:0000256" key="3">
    <source>
        <dbReference type="ARBA" id="ARBA00022692"/>
    </source>
</evidence>
<organism evidence="10 11">
    <name type="scientific">Coffea canephora</name>
    <name type="common">Robusta coffee</name>
    <dbReference type="NCBI Taxonomy" id="49390"/>
    <lineage>
        <taxon>Eukaryota</taxon>
        <taxon>Viridiplantae</taxon>
        <taxon>Streptophyta</taxon>
        <taxon>Embryophyta</taxon>
        <taxon>Tracheophyta</taxon>
        <taxon>Spermatophyta</taxon>
        <taxon>Magnoliopsida</taxon>
        <taxon>eudicotyledons</taxon>
        <taxon>Gunneridae</taxon>
        <taxon>Pentapetalae</taxon>
        <taxon>asterids</taxon>
        <taxon>lamiids</taxon>
        <taxon>Gentianales</taxon>
        <taxon>Rubiaceae</taxon>
        <taxon>Ixoroideae</taxon>
        <taxon>Gardenieae complex</taxon>
        <taxon>Bertiereae - Coffeeae clade</taxon>
        <taxon>Coffeeae</taxon>
        <taxon>Coffea</taxon>
    </lineage>
</organism>
<dbReference type="Pfam" id="PF01061">
    <property type="entry name" value="ABC2_membrane"/>
    <property type="match status" value="2"/>
</dbReference>
<dbReference type="SMART" id="SM00382">
    <property type="entry name" value="AAA"/>
    <property type="match status" value="2"/>
</dbReference>
<feature type="transmembrane region" description="Helical" evidence="8">
    <location>
        <begin position="1235"/>
        <end position="1258"/>
    </location>
</feature>
<evidence type="ECO:0000259" key="9">
    <source>
        <dbReference type="PROSITE" id="PS50893"/>
    </source>
</evidence>
<dbReference type="InterPro" id="IPR003593">
    <property type="entry name" value="AAA+_ATPase"/>
</dbReference>
<dbReference type="GO" id="GO:0005886">
    <property type="term" value="C:plasma membrane"/>
    <property type="evidence" value="ECO:0007669"/>
    <property type="project" value="UniProtKB-ARBA"/>
</dbReference>
<feature type="transmembrane region" description="Helical" evidence="8">
    <location>
        <begin position="1278"/>
        <end position="1300"/>
    </location>
</feature>
<keyword evidence="5" id="KW-0067">ATP-binding</keyword>
<dbReference type="InterPro" id="IPR003439">
    <property type="entry name" value="ABC_transporter-like_ATP-bd"/>
</dbReference>
<dbReference type="InterPro" id="IPR027417">
    <property type="entry name" value="P-loop_NTPase"/>
</dbReference>
<reference evidence="11" key="1">
    <citation type="journal article" date="2014" name="Science">
        <title>The coffee genome provides insight into the convergent evolution of caffeine biosynthesis.</title>
        <authorList>
            <person name="Denoeud F."/>
            <person name="Carretero-Paulet L."/>
            <person name="Dereeper A."/>
            <person name="Droc G."/>
            <person name="Guyot R."/>
            <person name="Pietrella M."/>
            <person name="Zheng C."/>
            <person name="Alberti A."/>
            <person name="Anthony F."/>
            <person name="Aprea G."/>
            <person name="Aury J.M."/>
            <person name="Bento P."/>
            <person name="Bernard M."/>
            <person name="Bocs S."/>
            <person name="Campa C."/>
            <person name="Cenci A."/>
            <person name="Combes M.C."/>
            <person name="Crouzillat D."/>
            <person name="Da Silva C."/>
            <person name="Daddiego L."/>
            <person name="De Bellis F."/>
            <person name="Dussert S."/>
            <person name="Garsmeur O."/>
            <person name="Gayraud T."/>
            <person name="Guignon V."/>
            <person name="Jahn K."/>
            <person name="Jamilloux V."/>
            <person name="Joet T."/>
            <person name="Labadie K."/>
            <person name="Lan T."/>
            <person name="Leclercq J."/>
            <person name="Lepelley M."/>
            <person name="Leroy T."/>
            <person name="Li L.T."/>
            <person name="Librado P."/>
            <person name="Lopez L."/>
            <person name="Munoz A."/>
            <person name="Noel B."/>
            <person name="Pallavicini A."/>
            <person name="Perrotta G."/>
            <person name="Poncet V."/>
            <person name="Pot D."/>
            <person name="Priyono X."/>
            <person name="Rigoreau M."/>
            <person name="Rouard M."/>
            <person name="Rozas J."/>
            <person name="Tranchant-Dubreuil C."/>
            <person name="VanBuren R."/>
            <person name="Zhang Q."/>
            <person name="Andrade A.C."/>
            <person name="Argout X."/>
            <person name="Bertrand B."/>
            <person name="de Kochko A."/>
            <person name="Graziosi G."/>
            <person name="Henry R.J."/>
            <person name="Jayarama X."/>
            <person name="Ming R."/>
            <person name="Nagai C."/>
            <person name="Rounsley S."/>
            <person name="Sankoff D."/>
            <person name="Giuliano G."/>
            <person name="Albert V.A."/>
            <person name="Wincker P."/>
            <person name="Lashermes P."/>
        </authorList>
    </citation>
    <scope>NUCLEOTIDE SEQUENCE [LARGE SCALE GENOMIC DNA]</scope>
    <source>
        <strain evidence="11">cv. DH200-94</strain>
    </source>
</reference>
<evidence type="ECO:0000256" key="8">
    <source>
        <dbReference type="SAM" id="Phobius"/>
    </source>
</evidence>
<feature type="transmembrane region" description="Helical" evidence="8">
    <location>
        <begin position="451"/>
        <end position="471"/>
    </location>
</feature>
<dbReference type="STRING" id="49390.A0A068V403"/>
<dbReference type="InterPro" id="IPR013525">
    <property type="entry name" value="ABC2_TM"/>
</dbReference>
<feature type="transmembrane region" description="Helical" evidence="8">
    <location>
        <begin position="1395"/>
        <end position="1416"/>
    </location>
</feature>
<dbReference type="Proteomes" id="UP000295252">
    <property type="component" value="Chromosome IV"/>
</dbReference>
<feature type="transmembrane region" description="Helical" evidence="8">
    <location>
        <begin position="1195"/>
        <end position="1214"/>
    </location>
</feature>
<feature type="transmembrane region" description="Helical" evidence="8">
    <location>
        <begin position="1307"/>
        <end position="1330"/>
    </location>
</feature>
<dbReference type="SUPFAM" id="SSF52540">
    <property type="entry name" value="P-loop containing nucleoside triphosphate hydrolases"/>
    <property type="match status" value="2"/>
</dbReference>
<protein>
    <recommendedName>
        <fullName evidence="9">ABC transporter domain-containing protein</fullName>
    </recommendedName>
</protein>
<evidence type="ECO:0000256" key="2">
    <source>
        <dbReference type="ARBA" id="ARBA00022448"/>
    </source>
</evidence>
<dbReference type="Gene3D" id="3.40.50.300">
    <property type="entry name" value="P-loop containing nucleotide triphosphate hydrolases"/>
    <property type="match status" value="2"/>
</dbReference>
<keyword evidence="6 8" id="KW-1133">Transmembrane helix</keyword>
<feature type="transmembrane region" description="Helical" evidence="8">
    <location>
        <begin position="690"/>
        <end position="709"/>
    </location>
</feature>
<evidence type="ECO:0000313" key="11">
    <source>
        <dbReference type="Proteomes" id="UP000295252"/>
    </source>
</evidence>
<feature type="transmembrane region" description="Helical" evidence="8">
    <location>
        <begin position="530"/>
        <end position="555"/>
    </location>
</feature>
<comment type="subcellular location">
    <subcellularLocation>
        <location evidence="1">Membrane</location>
        <topology evidence="1">Multi-pass membrane protein</topology>
    </subcellularLocation>
</comment>
<dbReference type="OrthoDB" id="66620at2759"/>
<dbReference type="GO" id="GO:0140359">
    <property type="term" value="F:ABC-type transporter activity"/>
    <property type="evidence" value="ECO:0007669"/>
    <property type="project" value="InterPro"/>
</dbReference>
<dbReference type="InParanoid" id="A0A068V403"/>
<evidence type="ECO:0000256" key="5">
    <source>
        <dbReference type="ARBA" id="ARBA00022840"/>
    </source>
</evidence>
<evidence type="ECO:0000256" key="6">
    <source>
        <dbReference type="ARBA" id="ARBA00022989"/>
    </source>
</evidence>
<evidence type="ECO:0000256" key="1">
    <source>
        <dbReference type="ARBA" id="ARBA00004141"/>
    </source>
</evidence>
<evidence type="ECO:0000256" key="4">
    <source>
        <dbReference type="ARBA" id="ARBA00022741"/>
    </source>
</evidence>
<sequence>MHLGSLQLAGNRLSILIKDLCTLSCRGREKEPKYYFLYSPEFLMVTVEELTLQVIRFSDISYAKKVEIPSNKYETFGNKVVGWFTGPFKKIFQSKNSTWINILKGIDGYIMPGSMTLLLGPPGCGKSTLLEILAGRARGDKNSHLQGVVMYNDKYASEVHLSRLVAYVSGQLNNFISRRRIQFCRHIPFLSVRETLEFARDCSQTLRPENFTPQMRKFFAHALVEGQDPFLEYILEILNLKNIEHKLTGEAISDTDRQKLTTVELALGTYAVMLYDQPLSGSDLAATYDLADTIRTVCRIQQSSAIMSLTHLSQEIFDLFDRIILLGDGHVVFQGPRTNKISSKVGQSGGIESTGRVQIGDIVTALSVNGEESTYLALGPQRHQHEHASHAYSTLQKAAGHIRIQVERYETKEESYQPQWEKSQTPFTQTWLKSTKTLIGRQIKITKRLQILLMLRLFQAIILGLFTGTLFSKLGGQYDQQKMNSVRALGFVSTMSIMLINLVQLPLYLLQRPIFYKHRAQKFFRASSYVVAHSIVNIPQTLIEAASYTFSVYFLVGLSFSGKGTALVEYLLLLFLVAYFGSSVFFFLSAVSSIPEIGNALAGLLVSIFLLFSGFVIYPSNIPTYWKWLTYINPIRWANISYCRSQFQYYDDPCSNYKGQFPFCDQFPSNTVGKAYLLYYELLNDNFGPWFPYAVLIGWTAVMTILALWGMKTLEFKGLNQSLPHLKRSTVVSNLRKDKERELSSSGSVSEQDFYPTMDTRPTILPPGVKVTDDRGVERWIEDIAIDMERRELGIPVKPVSLMFEDLSFTSADTHLTVQTYLWGKKSYTRFDKEMKKKILVFNGITGYANPQNMLALLGGSQESKTTLLKCLAGRIPSSPHLQGDLRANDVITGETFFRLIGYVEMVDAHQPYLSVRESLQFSAALRLNTEIDTRSRHIHVELVLDQLGLLPYSNQLVASLRDATGRTFEIAKKMTIAVELAANPSILFLEEPIYGLDSAGISSILAILSGLSASGLSIIATLTHPTVRSLSFFDQALILTREGEQAYFGPIGPNCENLLNYFSPIPSSPRKLTGESPISLVMGCLGQGIKSRGTPSINFADTYRASSLHKQVNEEIAAIKNLHKVRVQKKTAPAYPAPYSRQAGLVLLRTQRFLWRNVQYTYGRLTGCIMIGFLMGSLFYQIKYSDLYGVTSRSLYIYMQVILIGVISANNVIPQIGTDRLVYLREKRAGMYLPIFYPLSWAVGEIPYFFIATLAMVGIGNGLAGIGTRSVPEFLEYWLVLCVFTLCVTYFGMMVTFLAPLPIFAAFLVSILTSLWVSASGVVVVLSNIKFYRWMYWTNPFQYAMNALTAISFYCNPKTCASDCSCKRLPDGSYVWDRLASSRALSHTRINTDILILSAMGVLFASLAFLFFSMLRHNKNPSV</sequence>
<name>A0A068V403_COFCA</name>
<feature type="transmembrane region" description="Helical" evidence="8">
    <location>
        <begin position="600"/>
        <end position="618"/>
    </location>
</feature>
<dbReference type="Pfam" id="PF00005">
    <property type="entry name" value="ABC_tran"/>
    <property type="match status" value="1"/>
</dbReference>
<feature type="transmembrane region" description="Helical" evidence="8">
    <location>
        <begin position="567"/>
        <end position="588"/>
    </location>
</feature>
<feature type="domain" description="ABC transporter" evidence="9">
    <location>
        <begin position="86"/>
        <end position="353"/>
    </location>
</feature>
<dbReference type="GO" id="GO:0005524">
    <property type="term" value="F:ATP binding"/>
    <property type="evidence" value="ECO:0007669"/>
    <property type="project" value="UniProtKB-KW"/>
</dbReference>
<dbReference type="Gramene" id="CDP15209">
    <property type="protein sequence ID" value="CDP15209"/>
    <property type="gene ID" value="GSCOC_T00042834001"/>
</dbReference>
<keyword evidence="2" id="KW-0813">Transport</keyword>